<keyword evidence="3" id="KW-1185">Reference proteome</keyword>
<keyword evidence="1" id="KW-0732">Signal</keyword>
<dbReference type="Proteomes" id="UP000237105">
    <property type="component" value="Unassembled WGS sequence"/>
</dbReference>
<feature type="chain" id="PRO_5015203297" description="Transmembrane protein" evidence="1">
    <location>
        <begin position="25"/>
        <end position="52"/>
    </location>
</feature>
<name>A0A2P5CU68_PARAD</name>
<dbReference type="EMBL" id="JXTB01000095">
    <property type="protein sequence ID" value="PON64496.1"/>
    <property type="molecule type" value="Genomic_DNA"/>
</dbReference>
<organism evidence="2 3">
    <name type="scientific">Parasponia andersonii</name>
    <name type="common">Sponia andersonii</name>
    <dbReference type="NCBI Taxonomy" id="3476"/>
    <lineage>
        <taxon>Eukaryota</taxon>
        <taxon>Viridiplantae</taxon>
        <taxon>Streptophyta</taxon>
        <taxon>Embryophyta</taxon>
        <taxon>Tracheophyta</taxon>
        <taxon>Spermatophyta</taxon>
        <taxon>Magnoliopsida</taxon>
        <taxon>eudicotyledons</taxon>
        <taxon>Gunneridae</taxon>
        <taxon>Pentapetalae</taxon>
        <taxon>rosids</taxon>
        <taxon>fabids</taxon>
        <taxon>Rosales</taxon>
        <taxon>Cannabaceae</taxon>
        <taxon>Parasponia</taxon>
    </lineage>
</organism>
<reference evidence="3" key="1">
    <citation type="submission" date="2016-06" db="EMBL/GenBank/DDBJ databases">
        <title>Parallel loss of symbiosis genes in relatives of nitrogen-fixing non-legume Parasponia.</title>
        <authorList>
            <person name="Van Velzen R."/>
            <person name="Holmer R."/>
            <person name="Bu F."/>
            <person name="Rutten L."/>
            <person name="Van Zeijl A."/>
            <person name="Liu W."/>
            <person name="Santuari L."/>
            <person name="Cao Q."/>
            <person name="Sharma T."/>
            <person name="Shen D."/>
            <person name="Roswanjaya Y."/>
            <person name="Wardhani T."/>
            <person name="Kalhor M.S."/>
            <person name="Jansen J."/>
            <person name="Van den Hoogen J."/>
            <person name="Gungor B."/>
            <person name="Hartog M."/>
            <person name="Hontelez J."/>
            <person name="Verver J."/>
            <person name="Yang W.-C."/>
            <person name="Schijlen E."/>
            <person name="Repin R."/>
            <person name="Schilthuizen M."/>
            <person name="Schranz E."/>
            <person name="Heidstra R."/>
            <person name="Miyata K."/>
            <person name="Fedorova E."/>
            <person name="Kohlen W."/>
            <person name="Bisseling T."/>
            <person name="Smit S."/>
            <person name="Geurts R."/>
        </authorList>
    </citation>
    <scope>NUCLEOTIDE SEQUENCE [LARGE SCALE GENOMIC DNA]</scope>
    <source>
        <strain evidence="3">cv. WU1-14</strain>
    </source>
</reference>
<protein>
    <recommendedName>
        <fullName evidence="4">Transmembrane protein</fullName>
    </recommendedName>
</protein>
<feature type="signal peptide" evidence="1">
    <location>
        <begin position="1"/>
        <end position="24"/>
    </location>
</feature>
<gene>
    <name evidence="2" type="ORF">PanWU01x14_123730</name>
</gene>
<evidence type="ECO:0000313" key="3">
    <source>
        <dbReference type="Proteomes" id="UP000237105"/>
    </source>
</evidence>
<evidence type="ECO:0000313" key="2">
    <source>
        <dbReference type="EMBL" id="PON64496.1"/>
    </source>
</evidence>
<sequence>MKTFVALFIMLLIVLLENIEVSKAEQVNCSPLELGGVRRRHDVEQSPDGSLL</sequence>
<evidence type="ECO:0000256" key="1">
    <source>
        <dbReference type="SAM" id="SignalP"/>
    </source>
</evidence>
<evidence type="ECO:0008006" key="4">
    <source>
        <dbReference type="Google" id="ProtNLM"/>
    </source>
</evidence>
<proteinExistence type="predicted"/>
<comment type="caution">
    <text evidence="2">The sequence shown here is derived from an EMBL/GenBank/DDBJ whole genome shotgun (WGS) entry which is preliminary data.</text>
</comment>
<accession>A0A2P5CU68</accession>
<dbReference type="AlphaFoldDB" id="A0A2P5CU68"/>